<dbReference type="OrthoDB" id="5214444at2759"/>
<proteinExistence type="predicted"/>
<evidence type="ECO:0000313" key="1">
    <source>
        <dbReference type="EMBL" id="KAG4414339.1"/>
    </source>
</evidence>
<evidence type="ECO:0000313" key="2">
    <source>
        <dbReference type="Proteomes" id="UP000664132"/>
    </source>
</evidence>
<dbReference type="Proteomes" id="UP000664132">
    <property type="component" value="Unassembled WGS sequence"/>
</dbReference>
<comment type="caution">
    <text evidence="1">The sequence shown here is derived from an EMBL/GenBank/DDBJ whole genome shotgun (WGS) entry which is preliminary data.</text>
</comment>
<accession>A0A8H7T6I0</accession>
<reference evidence="1" key="1">
    <citation type="submission" date="2021-02" db="EMBL/GenBank/DDBJ databases">
        <title>Genome sequence Cadophora malorum strain M34.</title>
        <authorList>
            <person name="Stefanovic E."/>
            <person name="Vu D."/>
            <person name="Scully C."/>
            <person name="Dijksterhuis J."/>
            <person name="Roader J."/>
            <person name="Houbraken J."/>
        </authorList>
    </citation>
    <scope>NUCLEOTIDE SEQUENCE</scope>
    <source>
        <strain evidence="1">M34</strain>
    </source>
</reference>
<dbReference type="EMBL" id="JAFJYH010000269">
    <property type="protein sequence ID" value="KAG4414339.1"/>
    <property type="molecule type" value="Genomic_DNA"/>
</dbReference>
<gene>
    <name evidence="1" type="ORF">IFR04_012517</name>
</gene>
<sequence length="105" mass="11398">MNSSANHEILAANESPAPVIDLIYHNMHAGSDFRTFRASSNHSLKSHIATIVKHVAGDCYNVISMNISTYSVVVVFSTPLSKADLREKGFPFPIPEDGELQAVGN</sequence>
<name>A0A8H7T6I0_9HELO</name>
<organism evidence="1 2">
    <name type="scientific">Cadophora malorum</name>
    <dbReference type="NCBI Taxonomy" id="108018"/>
    <lineage>
        <taxon>Eukaryota</taxon>
        <taxon>Fungi</taxon>
        <taxon>Dikarya</taxon>
        <taxon>Ascomycota</taxon>
        <taxon>Pezizomycotina</taxon>
        <taxon>Leotiomycetes</taxon>
        <taxon>Helotiales</taxon>
        <taxon>Ploettnerulaceae</taxon>
        <taxon>Cadophora</taxon>
    </lineage>
</organism>
<keyword evidence="2" id="KW-1185">Reference proteome</keyword>
<protein>
    <submittedName>
        <fullName evidence="1">Uncharacterized protein</fullName>
    </submittedName>
</protein>
<dbReference type="AlphaFoldDB" id="A0A8H7T6I0"/>